<dbReference type="PANTHER" id="PTHR46663">
    <property type="entry name" value="DIGUANYLATE CYCLASE DGCT-RELATED"/>
    <property type="match status" value="1"/>
</dbReference>
<dbReference type="OrthoDB" id="9805474at2"/>
<proteinExistence type="predicted"/>
<dbReference type="SMART" id="SM00267">
    <property type="entry name" value="GGDEF"/>
    <property type="match status" value="1"/>
</dbReference>
<dbReference type="InterPro" id="IPR000160">
    <property type="entry name" value="GGDEF_dom"/>
</dbReference>
<gene>
    <name evidence="2" type="ORF">SAMN05216366_13417</name>
</gene>
<dbReference type="SUPFAM" id="SSF55073">
    <property type="entry name" value="Nucleotide cyclase"/>
    <property type="match status" value="1"/>
</dbReference>
<dbReference type="Proteomes" id="UP000182412">
    <property type="component" value="Unassembled WGS sequence"/>
</dbReference>
<evidence type="ECO:0000313" key="3">
    <source>
        <dbReference type="Proteomes" id="UP000182412"/>
    </source>
</evidence>
<dbReference type="Gene3D" id="3.30.70.270">
    <property type="match status" value="1"/>
</dbReference>
<evidence type="ECO:0000313" key="2">
    <source>
        <dbReference type="EMBL" id="SDP66609.1"/>
    </source>
</evidence>
<sequence>MAEPYAVIPSHFNPTVYEALESADNVIFFKWDLTDDTFKIRETETKHRYDLPDSFSRASTRLTLNGIVHPDDAGMLEYYMHRIYQNHPAGRQRHQLSARLRLRSSKRPQWLWSEIHLVTYYQGQRPMVAFGNIRNIQAEKLWQERVCRRANTDEMTGLLSKGAVKTHIRAALRKMCPQKDTATLLIVDADDFKAVNDNFGHLFGDAVLREVGQAINKNFRQSDIKGRIGGDEFVILLPGMDSPEILKRHCLGLCRRLYRVFHNQDKSQSFSISVGAAQYPIHGESYTELFSHADHALYEAKRRGKGQYVLYQADMSETASGISGCNVDTINALQPEQTPQMETIEDLLQRLENMQHTIDCMGKMMCALLKTSN</sequence>
<dbReference type="RefSeq" id="WP_074573237.1">
    <property type="nucleotide sequence ID" value="NZ_FNJQ01000034.1"/>
</dbReference>
<name>A0A1H0UK94_SELRU</name>
<dbReference type="AlphaFoldDB" id="A0A1H0UK94"/>
<dbReference type="PROSITE" id="PS50887">
    <property type="entry name" value="GGDEF"/>
    <property type="match status" value="1"/>
</dbReference>
<evidence type="ECO:0000259" key="1">
    <source>
        <dbReference type="PROSITE" id="PS50887"/>
    </source>
</evidence>
<reference evidence="2 3" key="1">
    <citation type="submission" date="2016-10" db="EMBL/GenBank/DDBJ databases">
        <authorList>
            <person name="de Groot N.N."/>
        </authorList>
    </citation>
    <scope>NUCLEOTIDE SEQUENCE [LARGE SCALE GENOMIC DNA]</scope>
    <source>
        <strain evidence="2 3">S137</strain>
    </source>
</reference>
<accession>A0A1H0UK94</accession>
<feature type="domain" description="GGDEF" evidence="1">
    <location>
        <begin position="180"/>
        <end position="313"/>
    </location>
</feature>
<dbReference type="Pfam" id="PF00990">
    <property type="entry name" value="GGDEF"/>
    <property type="match status" value="1"/>
</dbReference>
<dbReference type="NCBIfam" id="TIGR00254">
    <property type="entry name" value="GGDEF"/>
    <property type="match status" value="1"/>
</dbReference>
<dbReference type="InterPro" id="IPR029787">
    <property type="entry name" value="Nucleotide_cyclase"/>
</dbReference>
<organism evidence="2 3">
    <name type="scientific">Selenomonas ruminantium</name>
    <dbReference type="NCBI Taxonomy" id="971"/>
    <lineage>
        <taxon>Bacteria</taxon>
        <taxon>Bacillati</taxon>
        <taxon>Bacillota</taxon>
        <taxon>Negativicutes</taxon>
        <taxon>Selenomonadales</taxon>
        <taxon>Selenomonadaceae</taxon>
        <taxon>Selenomonas</taxon>
    </lineage>
</organism>
<dbReference type="PANTHER" id="PTHR46663:SF2">
    <property type="entry name" value="GGDEF DOMAIN-CONTAINING PROTEIN"/>
    <property type="match status" value="1"/>
</dbReference>
<protein>
    <submittedName>
        <fullName evidence="2">Diguanylate cyclase (GGDEF) domain-containing protein</fullName>
    </submittedName>
</protein>
<dbReference type="EMBL" id="FNJQ01000034">
    <property type="protein sequence ID" value="SDP66609.1"/>
    <property type="molecule type" value="Genomic_DNA"/>
</dbReference>
<dbReference type="InterPro" id="IPR043128">
    <property type="entry name" value="Rev_trsase/Diguanyl_cyclase"/>
</dbReference>
<dbReference type="InterPro" id="IPR052163">
    <property type="entry name" value="DGC-Regulatory_Protein"/>
</dbReference>
<dbReference type="CDD" id="cd01949">
    <property type="entry name" value="GGDEF"/>
    <property type="match status" value="1"/>
</dbReference>